<dbReference type="PANTHER" id="PTHR37291">
    <property type="entry name" value="5-METHYLCYTOSINE-SPECIFIC RESTRICTION ENZYME B"/>
    <property type="match status" value="1"/>
</dbReference>
<evidence type="ECO:0000313" key="3">
    <source>
        <dbReference type="Proteomes" id="UP000229434"/>
    </source>
</evidence>
<dbReference type="SUPFAM" id="SSF52540">
    <property type="entry name" value="P-loop containing nucleoside triphosphate hydrolases"/>
    <property type="match status" value="2"/>
</dbReference>
<reference evidence="2 3" key="1">
    <citation type="journal article" date="2017" name="MBio">
        <title>Type VI secretion-mediated competition in the bee gut microbiome.</title>
        <authorList>
            <person name="Steele M.I."/>
            <person name="Kwong W.K."/>
            <person name="Powell J.E."/>
            <person name="Whiteley M."/>
            <person name="Moran N.A."/>
        </authorList>
    </citation>
    <scope>NUCLEOTIDE SEQUENCE [LARGE SCALE GENOMIC DNA]</scope>
    <source>
        <strain evidence="2 3">Nev3CBA3</strain>
    </source>
</reference>
<dbReference type="InterPro" id="IPR041368">
    <property type="entry name" value="DRP_C"/>
</dbReference>
<dbReference type="Proteomes" id="UP000229434">
    <property type="component" value="Unassembled WGS sequence"/>
</dbReference>
<dbReference type="InterPro" id="IPR036388">
    <property type="entry name" value="WH-like_DNA-bd_sf"/>
</dbReference>
<dbReference type="CDD" id="cd00009">
    <property type="entry name" value="AAA"/>
    <property type="match status" value="1"/>
</dbReference>
<dbReference type="Pfam" id="PF07728">
    <property type="entry name" value="AAA_5"/>
    <property type="match status" value="1"/>
</dbReference>
<dbReference type="InterPro" id="IPR003593">
    <property type="entry name" value="AAA+_ATPase"/>
</dbReference>
<evidence type="ECO:0000313" key="2">
    <source>
        <dbReference type="EMBL" id="PIT53548.1"/>
    </source>
</evidence>
<protein>
    <recommendedName>
        <fullName evidence="1">PLD phosphodiesterase domain-containing protein</fullName>
    </recommendedName>
</protein>
<dbReference type="Gene3D" id="3.40.50.300">
    <property type="entry name" value="P-loop containing nucleotide triphosphate hydrolases"/>
    <property type="match status" value="1"/>
</dbReference>
<proteinExistence type="predicted"/>
<dbReference type="Pfam" id="PF17726">
    <property type="entry name" value="DpnI_C"/>
    <property type="match status" value="1"/>
</dbReference>
<dbReference type="InterPro" id="IPR001736">
    <property type="entry name" value="PLipase_D/transphosphatidylase"/>
</dbReference>
<dbReference type="Gene3D" id="1.10.10.10">
    <property type="entry name" value="Winged helix-like DNA-binding domain superfamily/Winged helix DNA-binding domain"/>
    <property type="match status" value="1"/>
</dbReference>
<name>A0A2N9XVF8_9NEIS</name>
<dbReference type="InterPro" id="IPR052934">
    <property type="entry name" value="Methyl-DNA_Rec/Restrict_Enz"/>
</dbReference>
<dbReference type="SMART" id="SM00382">
    <property type="entry name" value="AAA"/>
    <property type="match status" value="1"/>
</dbReference>
<gene>
    <name evidence="2" type="ORF">BHC49_10290</name>
</gene>
<dbReference type="EMBL" id="MEIS01000122">
    <property type="protein sequence ID" value="PIT53548.1"/>
    <property type="molecule type" value="Genomic_DNA"/>
</dbReference>
<dbReference type="GO" id="GO:0016887">
    <property type="term" value="F:ATP hydrolysis activity"/>
    <property type="evidence" value="ECO:0007669"/>
    <property type="project" value="InterPro"/>
</dbReference>
<evidence type="ECO:0000259" key="1">
    <source>
        <dbReference type="PROSITE" id="PS50035"/>
    </source>
</evidence>
<comment type="caution">
    <text evidence="2">The sequence shown here is derived from an EMBL/GenBank/DDBJ whole genome shotgun (WGS) entry which is preliminary data.</text>
</comment>
<dbReference type="RefSeq" id="WP_180297917.1">
    <property type="nucleotide sequence ID" value="NZ_MEIS01000122.1"/>
</dbReference>
<dbReference type="GO" id="GO:0006793">
    <property type="term" value="P:phosphorus metabolic process"/>
    <property type="evidence" value="ECO:0007669"/>
    <property type="project" value="UniProtKB-ARBA"/>
</dbReference>
<organism evidence="2 3">
    <name type="scientific">Snodgrassella alvi</name>
    <dbReference type="NCBI Taxonomy" id="1196083"/>
    <lineage>
        <taxon>Bacteria</taxon>
        <taxon>Pseudomonadati</taxon>
        <taxon>Pseudomonadota</taxon>
        <taxon>Betaproteobacteria</taxon>
        <taxon>Neisseriales</taxon>
        <taxon>Neisseriaceae</taxon>
        <taxon>Snodgrassella</taxon>
    </lineage>
</organism>
<dbReference type="PROSITE" id="PS50035">
    <property type="entry name" value="PLD"/>
    <property type="match status" value="1"/>
</dbReference>
<dbReference type="PANTHER" id="PTHR37291:SF1">
    <property type="entry name" value="TYPE IV METHYL-DIRECTED RESTRICTION ENZYME ECOKMCRB SUBUNIT"/>
    <property type="match status" value="1"/>
</dbReference>
<dbReference type="AlphaFoldDB" id="A0A2N9XVF8"/>
<dbReference type="InterPro" id="IPR027417">
    <property type="entry name" value="P-loop_NTPase"/>
</dbReference>
<sequence>MINTNENYWFLGACFNDNDDQSENFINKGEWLYNGNNSKDMELIRLISTGDQVAIKATYVQTDDLPFDTQGYPVSVMKIKAIGTVIDNPGDDKSLKIEWKKCTPEKKWYFYTSLKTIWQVNISNWQSEQLVNFTFHNQPQDINKFCNAPYWRERFGDINLAKQQLNDIVNQVQENNGWQQTVLGFIKALCQQNDSDIFTRQQFLNQYQQPLQTLYPNNNNIGQSLSRTLQELRDQNILLFMGKGQYKLLNYNPDITDEKDTDILKSIDQPVVREPYTLNDLIAEGCFIDPDQLAIIQARLTEKKNLILQGPPGTGKTWLAKRLANLIVGYRDFDNIKAIQFHPNMSYEDFIRGYRPSSNGKLELIDGPFIEIANQARNDANTNYVMVIEEINRGNPAQIFGEMLTLLEANKRTAHEALELTYKREHEKGFFIPDNLYVIGTMNIADRSLAMVDFALRRRFAFFSLHPNFGDRWLEYMTEKTTIAPQKLLNWQQRMHQLNQLISEDPMLGAAFTIGHSYLISNKAITDADNWFRNIIYTEIQPLLAEYWFDEPNKIEDAIELLLSDAS</sequence>
<dbReference type="InterPro" id="IPR011704">
    <property type="entry name" value="ATPase_dyneun-rel_AAA"/>
</dbReference>
<accession>A0A2N9XVF8</accession>
<feature type="domain" description="PLD phosphodiesterase" evidence="1">
    <location>
        <begin position="421"/>
        <end position="448"/>
    </location>
</feature>
<dbReference type="GO" id="GO:0005524">
    <property type="term" value="F:ATP binding"/>
    <property type="evidence" value="ECO:0007669"/>
    <property type="project" value="InterPro"/>
</dbReference>